<evidence type="ECO:0000313" key="2">
    <source>
        <dbReference type="EMBL" id="SIO21792.1"/>
    </source>
</evidence>
<evidence type="ECO:0000259" key="1">
    <source>
        <dbReference type="Pfam" id="PF12708"/>
    </source>
</evidence>
<protein>
    <submittedName>
        <fullName evidence="2">Pectate lyase superfamily protein</fullName>
    </submittedName>
</protein>
<dbReference type="InterPro" id="IPR024535">
    <property type="entry name" value="RHGA/B-epi-like_pectate_lyase"/>
</dbReference>
<feature type="domain" description="Rhamnogalacturonase A/B/Epimerase-like pectate lyase" evidence="1">
    <location>
        <begin position="98"/>
        <end position="278"/>
    </location>
</feature>
<dbReference type="SUPFAM" id="SSF51126">
    <property type="entry name" value="Pectin lyase-like"/>
    <property type="match status" value="1"/>
</dbReference>
<sequence length="505" mass="54171">MRRLLTWLLDRSRRILSAHANDPPAGPANQTRRRTLTTLVGVGAAPYILAARNVADAKTALATGPGGANPSANDMAGVDPEQAVAELQADAQRAIAYANVRDFGATGDGHTDDTSALNAAIASGKPLYFPAGRYLFTSLEGLDSEDIRWTGAGSAYTILQCTAGGVALTIGTESGFRNGVRISGFTISGNSRTSIILRTIALSRSCLSDINLCEGSRTTGIAWQMDGCSLNQFSMVMCSLNRQPMASPPREGLRINALTPLGNSSNNTFTNCYFEGGGRRKKKTIAIGVRLTGADQNLFLGGSAEACSVYGLLVSPKCRYNSFLAVGFENLDAMSADVSDAGISTCYSNCYSSHKMVLQGRNCRVIGGYYESIQLHASATGCRIEDVSINAWNTGNGGLLDEGSMTFWSNIYDLDQARHVYPHDTRKRLRARQSPLRWRNDTGSWASVIIQSGKSLTVTYHRGSDNWQGSDRTPETHFIAPGDIIEIDYSGPAPDVSYAPMRGLA</sequence>
<dbReference type="AlphaFoldDB" id="A0A1N6HPT6"/>
<reference evidence="3" key="1">
    <citation type="submission" date="2016-11" db="EMBL/GenBank/DDBJ databases">
        <authorList>
            <person name="Varghese N."/>
            <person name="Submissions S."/>
        </authorList>
    </citation>
    <scope>NUCLEOTIDE SEQUENCE [LARGE SCALE GENOMIC DNA]</scope>
    <source>
        <strain evidence="3">DSM 22363</strain>
    </source>
</reference>
<keyword evidence="3" id="KW-1185">Reference proteome</keyword>
<gene>
    <name evidence="2" type="ORF">SAMN02745824_3398</name>
</gene>
<dbReference type="Proteomes" id="UP000185192">
    <property type="component" value="Unassembled WGS sequence"/>
</dbReference>
<dbReference type="EMBL" id="FSQW01000002">
    <property type="protein sequence ID" value="SIO21792.1"/>
    <property type="molecule type" value="Genomic_DNA"/>
</dbReference>
<dbReference type="STRING" id="1123272.SAMN02745824_3398"/>
<dbReference type="GO" id="GO:0016829">
    <property type="term" value="F:lyase activity"/>
    <property type="evidence" value="ECO:0007669"/>
    <property type="project" value="UniProtKB-KW"/>
</dbReference>
<dbReference type="InterPro" id="IPR011050">
    <property type="entry name" value="Pectin_lyase_fold/virulence"/>
</dbReference>
<organism evidence="2 3">
    <name type="scientific">Parasphingorhabdus marina DSM 22363</name>
    <dbReference type="NCBI Taxonomy" id="1123272"/>
    <lineage>
        <taxon>Bacteria</taxon>
        <taxon>Pseudomonadati</taxon>
        <taxon>Pseudomonadota</taxon>
        <taxon>Alphaproteobacteria</taxon>
        <taxon>Sphingomonadales</taxon>
        <taxon>Sphingomonadaceae</taxon>
        <taxon>Parasphingorhabdus</taxon>
    </lineage>
</organism>
<dbReference type="Pfam" id="PF12708">
    <property type="entry name" value="Pect-lyase_RHGA_epim"/>
    <property type="match status" value="1"/>
</dbReference>
<accession>A0A1N6HPT6</accession>
<proteinExistence type="predicted"/>
<dbReference type="InterPro" id="IPR012334">
    <property type="entry name" value="Pectin_lyas_fold"/>
</dbReference>
<evidence type="ECO:0000313" key="3">
    <source>
        <dbReference type="Proteomes" id="UP000185192"/>
    </source>
</evidence>
<dbReference type="Gene3D" id="2.160.20.10">
    <property type="entry name" value="Single-stranded right-handed beta-helix, Pectin lyase-like"/>
    <property type="match status" value="1"/>
</dbReference>
<name>A0A1N6HPT6_9SPHN</name>
<keyword evidence="2" id="KW-0456">Lyase</keyword>